<evidence type="ECO:0000313" key="7">
    <source>
        <dbReference type="Proteomes" id="UP000614200"/>
    </source>
</evidence>
<feature type="active site" description="Nucleophile" evidence="4">
    <location>
        <position position="37"/>
    </location>
</feature>
<dbReference type="PANTHER" id="PTHR14226">
    <property type="entry name" value="NEUROPATHY TARGET ESTERASE/SWISS CHEESE D.MELANOGASTER"/>
    <property type="match status" value="1"/>
</dbReference>
<evidence type="ECO:0000256" key="2">
    <source>
        <dbReference type="ARBA" id="ARBA00022963"/>
    </source>
</evidence>
<protein>
    <submittedName>
        <fullName evidence="6">Patatin-like phospholipase family protein</fullName>
    </submittedName>
</protein>
<dbReference type="InterPro" id="IPR050301">
    <property type="entry name" value="NTE"/>
</dbReference>
<feature type="short sequence motif" description="GXGXXG" evidence="4">
    <location>
        <begin position="8"/>
        <end position="13"/>
    </location>
</feature>
<keyword evidence="2 4" id="KW-0442">Lipid degradation</keyword>
<feature type="domain" description="PNPLA" evidence="5">
    <location>
        <begin position="4"/>
        <end position="192"/>
    </location>
</feature>
<organism evidence="6 7">
    <name type="scientific">Fusibacter ferrireducens</name>
    <dbReference type="NCBI Taxonomy" id="2785058"/>
    <lineage>
        <taxon>Bacteria</taxon>
        <taxon>Bacillati</taxon>
        <taxon>Bacillota</taxon>
        <taxon>Clostridia</taxon>
        <taxon>Eubacteriales</taxon>
        <taxon>Eubacteriales Family XII. Incertae Sedis</taxon>
        <taxon>Fusibacter</taxon>
    </lineage>
</organism>
<sequence length="419" mass="46868">MTGLVLEGGGAKGAFHVGAVKALTELGIEYDAVVGASIGSINGALIAMGDLKKLESVWLDMSIEDVIKGDEKLLEKVTKLEFGSDFDVNQVGKFLMETLKQGGLDVTPFKKRLKEIVDEPKLRASKIEYGLVTLSLSDLKPIEIFIDDIPEGKLHDYIMASANFPAFKIDKIDDKLLVDGGIFDNLPINMLIEKGYDDIIAIRVMGLGRQRRIKKKKDVHITMIKPSEDLGKTLEISSEKAAYNIKMGYYDTYRVFKALKGKTYYIKGEIDEELVFNELIGLSDHTLLEVGKLLGINKPPKRLLFEDVIPLIKDLLSVSDNATYGEIALALYEFLAKELKIDRFRIISFEQLVGLVHKRYREDKIDLSSGRSDLTQKLIGILSVKTNALFPQKLKDETLKHLFFILFETGFLVDGETAL</sequence>
<keyword evidence="3 4" id="KW-0443">Lipid metabolism</keyword>
<feature type="short sequence motif" description="DGA/G" evidence="4">
    <location>
        <begin position="179"/>
        <end position="181"/>
    </location>
</feature>
<dbReference type="PANTHER" id="PTHR14226:SF29">
    <property type="entry name" value="NEUROPATHY TARGET ESTERASE SWS"/>
    <property type="match status" value="1"/>
</dbReference>
<dbReference type="PROSITE" id="PS51635">
    <property type="entry name" value="PNPLA"/>
    <property type="match status" value="1"/>
</dbReference>
<evidence type="ECO:0000259" key="5">
    <source>
        <dbReference type="PROSITE" id="PS51635"/>
    </source>
</evidence>
<gene>
    <name evidence="6" type="ORF">ISU02_15545</name>
</gene>
<dbReference type="InterPro" id="IPR016035">
    <property type="entry name" value="Acyl_Trfase/lysoPLipase"/>
</dbReference>
<keyword evidence="7" id="KW-1185">Reference proteome</keyword>
<dbReference type="Gene3D" id="3.40.1090.10">
    <property type="entry name" value="Cytosolic phospholipase A2 catalytic domain"/>
    <property type="match status" value="2"/>
</dbReference>
<comment type="caution">
    <text evidence="6">The sequence shown here is derived from an EMBL/GenBank/DDBJ whole genome shotgun (WGS) entry which is preliminary data.</text>
</comment>
<evidence type="ECO:0000256" key="1">
    <source>
        <dbReference type="ARBA" id="ARBA00022801"/>
    </source>
</evidence>
<evidence type="ECO:0000256" key="3">
    <source>
        <dbReference type="ARBA" id="ARBA00023098"/>
    </source>
</evidence>
<accession>A0ABR9ZVP1</accession>
<evidence type="ECO:0000256" key="4">
    <source>
        <dbReference type="PROSITE-ProRule" id="PRU01161"/>
    </source>
</evidence>
<dbReference type="Proteomes" id="UP000614200">
    <property type="component" value="Unassembled WGS sequence"/>
</dbReference>
<dbReference type="EMBL" id="JADKNH010000009">
    <property type="protein sequence ID" value="MBF4694524.1"/>
    <property type="molecule type" value="Genomic_DNA"/>
</dbReference>
<dbReference type="InterPro" id="IPR002641">
    <property type="entry name" value="PNPLA_dom"/>
</dbReference>
<name>A0ABR9ZVP1_9FIRM</name>
<keyword evidence="1 4" id="KW-0378">Hydrolase</keyword>
<evidence type="ECO:0000313" key="6">
    <source>
        <dbReference type="EMBL" id="MBF4694524.1"/>
    </source>
</evidence>
<proteinExistence type="predicted"/>
<feature type="short sequence motif" description="GXSXG" evidence="4">
    <location>
        <begin position="35"/>
        <end position="39"/>
    </location>
</feature>
<dbReference type="RefSeq" id="WP_194702756.1">
    <property type="nucleotide sequence ID" value="NZ_JADKNH010000009.1"/>
</dbReference>
<dbReference type="Pfam" id="PF01734">
    <property type="entry name" value="Patatin"/>
    <property type="match status" value="1"/>
</dbReference>
<feature type="active site" description="Proton acceptor" evidence="4">
    <location>
        <position position="179"/>
    </location>
</feature>
<dbReference type="SUPFAM" id="SSF52151">
    <property type="entry name" value="FabD/lysophospholipase-like"/>
    <property type="match status" value="1"/>
</dbReference>
<dbReference type="CDD" id="cd07209">
    <property type="entry name" value="Pat_hypo_Ecoli_Z1214_like"/>
    <property type="match status" value="1"/>
</dbReference>
<reference evidence="6 7" key="1">
    <citation type="submission" date="2020-11" db="EMBL/GenBank/DDBJ databases">
        <title>Fusibacter basophilias sp. nov.</title>
        <authorList>
            <person name="Qiu D."/>
        </authorList>
    </citation>
    <scope>NUCLEOTIDE SEQUENCE [LARGE SCALE GENOMIC DNA]</scope>
    <source>
        <strain evidence="6 7">Q10-2</strain>
    </source>
</reference>